<organism evidence="2 3">
    <name type="scientific">Vitreoscilla massiliensis</name>
    <dbReference type="NCBI Taxonomy" id="1689272"/>
    <lineage>
        <taxon>Bacteria</taxon>
        <taxon>Pseudomonadati</taxon>
        <taxon>Pseudomonadota</taxon>
        <taxon>Betaproteobacteria</taxon>
        <taxon>Neisseriales</taxon>
        <taxon>Neisseriaceae</taxon>
        <taxon>Vitreoscilla</taxon>
    </lineage>
</organism>
<accession>A0ABY4E0W0</accession>
<name>A0ABY4E0W0_9NEIS</name>
<keyword evidence="3" id="KW-1185">Reference proteome</keyword>
<protein>
    <submittedName>
        <fullName evidence="2">Hemerythrin domain-containing protein</fullName>
    </submittedName>
</protein>
<evidence type="ECO:0000313" key="2">
    <source>
        <dbReference type="EMBL" id="UOO89380.1"/>
    </source>
</evidence>
<dbReference type="RefSeq" id="WP_058357078.1">
    <property type="nucleotide sequence ID" value="NZ_CABKVG010000010.1"/>
</dbReference>
<reference evidence="2 3" key="1">
    <citation type="journal article" date="2022" name="Res Sq">
        <title>Evolution of multicellular longitudinally dividing oral cavity symbionts (Neisseriaceae).</title>
        <authorList>
            <person name="Nyongesa S."/>
            <person name="Weber P."/>
            <person name="Bernet E."/>
            <person name="Pullido F."/>
            <person name="Nieckarz M."/>
            <person name="Delaby M."/>
            <person name="Nieves C."/>
            <person name="Viehboeck T."/>
            <person name="Krause N."/>
            <person name="Rivera-Millot A."/>
            <person name="Nakamura A."/>
            <person name="Vischer N."/>
            <person name="VanNieuwenhze M."/>
            <person name="Brun Y."/>
            <person name="Cava F."/>
            <person name="Bulgheresi S."/>
            <person name="Veyrier F."/>
        </authorList>
    </citation>
    <scope>NUCLEOTIDE SEQUENCE [LARGE SCALE GENOMIC DNA]</scope>
    <source>
        <strain evidence="2 3">SN4</strain>
    </source>
</reference>
<dbReference type="InterPro" id="IPR012312">
    <property type="entry name" value="Hemerythrin-like"/>
</dbReference>
<proteinExistence type="predicted"/>
<sequence length="168" mass="18964">MGVMQLGNHLAPSFEDPIAMLLACHDKIRRFCAELSLLPSYVAEHGCDEQAHASAKRIRQYFNQAAPLHHLDEEVDLFPAYLPMAHPQDAALIRQLCAAHTDMEQAWQRLNTQLHNLSDSLSAADIQLFCQLYQQHMALEEPLFTRIQAGLQADVLLGLGHNMANRRK</sequence>
<dbReference type="EMBL" id="CP091511">
    <property type="protein sequence ID" value="UOO89380.1"/>
    <property type="molecule type" value="Genomic_DNA"/>
</dbReference>
<dbReference type="Gene3D" id="1.20.120.520">
    <property type="entry name" value="nmb1532 protein domain like"/>
    <property type="match status" value="1"/>
</dbReference>
<evidence type="ECO:0000313" key="3">
    <source>
        <dbReference type="Proteomes" id="UP000832011"/>
    </source>
</evidence>
<evidence type="ECO:0000259" key="1">
    <source>
        <dbReference type="Pfam" id="PF01814"/>
    </source>
</evidence>
<dbReference type="Pfam" id="PF01814">
    <property type="entry name" value="Hemerythrin"/>
    <property type="match status" value="1"/>
</dbReference>
<gene>
    <name evidence="2" type="ORF">LVJ82_18360</name>
</gene>
<feature type="domain" description="Hemerythrin-like" evidence="1">
    <location>
        <begin position="17"/>
        <end position="141"/>
    </location>
</feature>
<dbReference type="Proteomes" id="UP000832011">
    <property type="component" value="Chromosome"/>
</dbReference>